<dbReference type="RefSeq" id="WP_217747719.1">
    <property type="nucleotide sequence ID" value="NZ_JAHOEB010000034.1"/>
</dbReference>
<evidence type="ECO:0000313" key="7">
    <source>
        <dbReference type="Proteomes" id="UP001196408"/>
    </source>
</evidence>
<evidence type="ECO:0000256" key="2">
    <source>
        <dbReference type="ARBA" id="ARBA00022898"/>
    </source>
</evidence>
<dbReference type="AlphaFoldDB" id="A0AAW4MUA7"/>
<dbReference type="GO" id="GO:0016829">
    <property type="term" value="F:lyase activity"/>
    <property type="evidence" value="ECO:0007669"/>
    <property type="project" value="UniProtKB-KW"/>
</dbReference>
<dbReference type="Pfam" id="PF00155">
    <property type="entry name" value="Aminotran_1_2"/>
    <property type="match status" value="1"/>
</dbReference>
<dbReference type="InterPro" id="IPR051798">
    <property type="entry name" value="Class-II_PLP-Dep_Aminotrans"/>
</dbReference>
<organism evidence="5 7">
    <name type="scientific">Catenibacterium mitsuokai</name>
    <dbReference type="NCBI Taxonomy" id="100886"/>
    <lineage>
        <taxon>Bacteria</taxon>
        <taxon>Bacillati</taxon>
        <taxon>Bacillota</taxon>
        <taxon>Erysipelotrichia</taxon>
        <taxon>Erysipelotrichales</taxon>
        <taxon>Coprobacillaceae</taxon>
        <taxon>Catenibacterium</taxon>
    </lineage>
</organism>
<reference evidence="5 8" key="1">
    <citation type="submission" date="2021-06" db="EMBL/GenBank/DDBJ databases">
        <title>Collection of gut derived symbiotic bacterial strains cultured from healthy donors.</title>
        <authorList>
            <person name="Lin H."/>
            <person name="Littmann E."/>
            <person name="Pamer E.G."/>
        </authorList>
    </citation>
    <scope>NUCLEOTIDE SEQUENCE</scope>
    <source>
        <strain evidence="6 8">MSK.21.70</strain>
        <strain evidence="5">MSK.21.82</strain>
    </source>
</reference>
<dbReference type="InterPro" id="IPR027619">
    <property type="entry name" value="C-S_lyase_PatB-like"/>
</dbReference>
<evidence type="ECO:0000256" key="1">
    <source>
        <dbReference type="ARBA" id="ARBA00001933"/>
    </source>
</evidence>
<dbReference type="NCBIfam" id="TIGR04350">
    <property type="entry name" value="C_S_lyase_PatB"/>
    <property type="match status" value="1"/>
</dbReference>
<proteinExistence type="predicted"/>
<dbReference type="EMBL" id="JAHOEL010000036">
    <property type="protein sequence ID" value="MBV3392950.1"/>
    <property type="molecule type" value="Genomic_DNA"/>
</dbReference>
<comment type="caution">
    <text evidence="5">The sequence shown here is derived from an EMBL/GenBank/DDBJ whole genome shotgun (WGS) entry which is preliminary data.</text>
</comment>
<dbReference type="GO" id="GO:0008483">
    <property type="term" value="F:transaminase activity"/>
    <property type="evidence" value="ECO:0007669"/>
    <property type="project" value="UniProtKB-KW"/>
</dbReference>
<dbReference type="CDD" id="cd00609">
    <property type="entry name" value="AAT_like"/>
    <property type="match status" value="1"/>
</dbReference>
<evidence type="ECO:0000256" key="3">
    <source>
        <dbReference type="ARBA" id="ARBA00023239"/>
    </source>
</evidence>
<keyword evidence="8" id="KW-1185">Reference proteome</keyword>
<gene>
    <name evidence="5" type="ORF">KSV97_06695</name>
    <name evidence="6" type="ORF">KSW06_06735</name>
</gene>
<keyword evidence="5" id="KW-0032">Aminotransferase</keyword>
<keyword evidence="3" id="KW-0456">Lyase</keyword>
<evidence type="ECO:0000313" key="8">
    <source>
        <dbReference type="Proteomes" id="UP001197492"/>
    </source>
</evidence>
<evidence type="ECO:0000259" key="4">
    <source>
        <dbReference type="Pfam" id="PF00155"/>
    </source>
</evidence>
<keyword evidence="5" id="KW-0808">Transferase</keyword>
<feature type="domain" description="Aminotransferase class I/classII large" evidence="4">
    <location>
        <begin position="29"/>
        <end position="379"/>
    </location>
</feature>
<protein>
    <submittedName>
        <fullName evidence="5">Pyridoxal phosphate-dependent aminotransferase</fullName>
    </submittedName>
</protein>
<name>A0AAW4MUA7_9FIRM</name>
<evidence type="ECO:0000313" key="6">
    <source>
        <dbReference type="EMBL" id="MBV3392950.1"/>
    </source>
</evidence>
<dbReference type="PANTHER" id="PTHR43525:SF1">
    <property type="entry name" value="PROTEIN MALY"/>
    <property type="match status" value="1"/>
</dbReference>
<sequence>MKYDFDTVYDRHHTNCAKYDSGHTDDPDMIPMWVADMDFKTLPDISEALSKRVSDGIYGYSTIPEEYLESVVGWMKRRHDFHVEKDWIVPTPGVVTAFHLAVEAYTKKEESVLVLTPVYYPFYRAIKNNGRRMVRMPLDLKDNQYTLDYKAFETKIIEENVKMMIFCNPHNPVCKVWTKEELKTIGDICKKHNVFVVSDEIHMDFVYAPHKHIAFYEVDPEYKNFSIVLTAASKTFNLAALQTSAAIIADEKLRNQFKKVKVSHSISDPTILGFIATTVAYTKGDEWVDQLLDYIKGNMEYLDHFLKTECPGISLIDPQGLYLAWVDMRTLGMSNEEQEDFMLNKAHLWLDEGYVFGEEGSGFERFNLACPRSTLEKACLQLKKALDERSA</sequence>
<keyword evidence="2" id="KW-0663">Pyridoxal phosphate</keyword>
<dbReference type="GO" id="GO:0030170">
    <property type="term" value="F:pyridoxal phosphate binding"/>
    <property type="evidence" value="ECO:0007669"/>
    <property type="project" value="InterPro"/>
</dbReference>
<accession>A0AAW4MUA7</accession>
<evidence type="ECO:0000313" key="5">
    <source>
        <dbReference type="EMBL" id="MBV3382912.1"/>
    </source>
</evidence>
<dbReference type="Proteomes" id="UP001196408">
    <property type="component" value="Unassembled WGS sequence"/>
</dbReference>
<comment type="cofactor">
    <cofactor evidence="1">
        <name>pyridoxal 5'-phosphate</name>
        <dbReference type="ChEBI" id="CHEBI:597326"/>
    </cofactor>
</comment>
<dbReference type="PANTHER" id="PTHR43525">
    <property type="entry name" value="PROTEIN MALY"/>
    <property type="match status" value="1"/>
</dbReference>
<dbReference type="Proteomes" id="UP001197492">
    <property type="component" value="Unassembled WGS sequence"/>
</dbReference>
<dbReference type="EMBL" id="JAHOEF010000036">
    <property type="protein sequence ID" value="MBV3382912.1"/>
    <property type="molecule type" value="Genomic_DNA"/>
</dbReference>
<dbReference type="InterPro" id="IPR004839">
    <property type="entry name" value="Aminotransferase_I/II_large"/>
</dbReference>